<dbReference type="InterPro" id="IPR022300">
    <property type="entry name" value="PPK2-rel_1"/>
</dbReference>
<dbReference type="InterPro" id="IPR022488">
    <property type="entry name" value="PPK2-related"/>
</dbReference>
<dbReference type="GO" id="GO:0016301">
    <property type="term" value="F:kinase activity"/>
    <property type="evidence" value="ECO:0007669"/>
    <property type="project" value="UniProtKB-KW"/>
</dbReference>
<name>A0ABX5ZD25_9MICO</name>
<feature type="compositionally biased region" description="Basic and acidic residues" evidence="1">
    <location>
        <begin position="74"/>
        <end position="96"/>
    </location>
</feature>
<protein>
    <submittedName>
        <fullName evidence="3">Polyphosphate kinase 2 family protein</fullName>
    </submittedName>
</protein>
<dbReference type="SUPFAM" id="SSF52540">
    <property type="entry name" value="P-loop containing nucleoside triphosphate hydrolases"/>
    <property type="match status" value="1"/>
</dbReference>
<dbReference type="PANTHER" id="PTHR34383:SF3">
    <property type="entry name" value="POLYPHOSPHATE:AMP PHOSPHOTRANSFERASE"/>
    <property type="match status" value="1"/>
</dbReference>
<feature type="region of interest" description="Disordered" evidence="1">
    <location>
        <begin position="1"/>
        <end position="104"/>
    </location>
</feature>
<keyword evidence="4" id="KW-1185">Reference proteome</keyword>
<evidence type="ECO:0000313" key="3">
    <source>
        <dbReference type="EMBL" id="QEH94628.1"/>
    </source>
</evidence>
<dbReference type="PANTHER" id="PTHR34383">
    <property type="entry name" value="POLYPHOSPHATE:AMP PHOSPHOTRANSFERASE-RELATED"/>
    <property type="match status" value="1"/>
</dbReference>
<proteinExistence type="predicted"/>
<evidence type="ECO:0000256" key="1">
    <source>
        <dbReference type="SAM" id="MobiDB-lite"/>
    </source>
</evidence>
<dbReference type="InterPro" id="IPR027417">
    <property type="entry name" value="P-loop_NTPase"/>
</dbReference>
<feature type="compositionally biased region" description="Basic residues" evidence="1">
    <location>
        <begin position="57"/>
        <end position="67"/>
    </location>
</feature>
<evidence type="ECO:0000259" key="2">
    <source>
        <dbReference type="Pfam" id="PF03976"/>
    </source>
</evidence>
<keyword evidence="3" id="KW-0418">Kinase</keyword>
<evidence type="ECO:0000313" key="4">
    <source>
        <dbReference type="Proteomes" id="UP000323565"/>
    </source>
</evidence>
<accession>A0ABX5ZD25</accession>
<keyword evidence="3" id="KW-0808">Transferase</keyword>
<dbReference type="EMBL" id="CP043031">
    <property type="protein sequence ID" value="QEH94628.1"/>
    <property type="molecule type" value="Genomic_DNA"/>
</dbReference>
<dbReference type="NCBIfam" id="TIGR03709">
    <property type="entry name" value="PPK2_rel_1"/>
    <property type="match status" value="1"/>
</dbReference>
<dbReference type="Gene3D" id="3.40.50.300">
    <property type="entry name" value="P-loop containing nucleotide triphosphate hydrolases"/>
    <property type="match status" value="1"/>
</dbReference>
<sequence>MGKNKDKASAKADADTKSKKRDDELTSSDKKKVAEQASEKAAKAKAKAKAKAEKAPVKKKGSAKKASSKPATEAAKKPKKDEAVKAAKKVGKDKSTKKLKKKHKARLSDFTSVLKVTPGFSLADLDASSTPAFDGDQKKAEKLMRKTGEELADLQERLYANERHPDGRSVLLVVQGMDTSGKGGIMRHVIGSIDPQGVELTSFKAPTKEEQAHPFLWRIRSALPKPGYIGVFDRSQYEDVLIVRVHDLVSRPVWMRRYGQINAFEESTVAKNTTIIKVMLHIDADEQKARLAERLDNPEKFYKFNPGDLKERAYWPEYQEAYQAVLERTSTDVAPWFVVPANNKWYARLAVQQLLLEHLRSLDLTWPEATFDVEEQKAALAQL</sequence>
<reference evidence="3 4" key="1">
    <citation type="submission" date="2019-08" db="EMBL/GenBank/DDBJ databases">
        <title>Dermacoccus abyssi strain HZAU 226, whole genome Nanopore sequencing project.</title>
        <authorList>
            <person name="Guo A."/>
            <person name="Zhang X."/>
            <person name="Ruan Y."/>
            <person name="Liu W."/>
            <person name="Chen Q."/>
            <person name="Gu L."/>
        </authorList>
    </citation>
    <scope>NUCLEOTIDE SEQUENCE [LARGE SCALE GENOMIC DNA]</scope>
    <source>
        <strain evidence="3 4">HZAU 226</strain>
    </source>
</reference>
<feature type="compositionally biased region" description="Basic and acidic residues" evidence="1">
    <location>
        <begin position="1"/>
        <end position="42"/>
    </location>
</feature>
<dbReference type="Proteomes" id="UP000323565">
    <property type="component" value="Chromosome"/>
</dbReference>
<organism evidence="3 4">
    <name type="scientific">Dermacoccus abyssi</name>
    <dbReference type="NCBI Taxonomy" id="322596"/>
    <lineage>
        <taxon>Bacteria</taxon>
        <taxon>Bacillati</taxon>
        <taxon>Actinomycetota</taxon>
        <taxon>Actinomycetes</taxon>
        <taxon>Micrococcales</taxon>
        <taxon>Dermacoccaceae</taxon>
        <taxon>Dermacoccus</taxon>
    </lineage>
</organism>
<dbReference type="Pfam" id="PF03976">
    <property type="entry name" value="PPK2"/>
    <property type="match status" value="1"/>
</dbReference>
<gene>
    <name evidence="3" type="ORF">FV141_05990</name>
</gene>
<feature type="domain" description="Polyphosphate kinase-2-related" evidence="2">
    <location>
        <begin position="137"/>
        <end position="360"/>
    </location>
</feature>